<evidence type="ECO:0000313" key="2">
    <source>
        <dbReference type="Proteomes" id="UP001056576"/>
    </source>
</evidence>
<keyword evidence="2" id="KW-1185">Reference proteome</keyword>
<gene>
    <name evidence="1" type="ORF">KIKIMORA_02350</name>
</gene>
<dbReference type="EMBL" id="ON529857">
    <property type="protein sequence ID" value="USN15381.1"/>
    <property type="molecule type" value="Genomic_DNA"/>
</dbReference>
<evidence type="ECO:0000313" key="1">
    <source>
        <dbReference type="EMBL" id="USN15381.1"/>
    </source>
</evidence>
<accession>A0A9E7MTJ1</accession>
<name>A0A9E7MTJ1_9CAUD</name>
<dbReference type="Proteomes" id="UP001056576">
    <property type="component" value="Segment"/>
</dbReference>
<protein>
    <submittedName>
        <fullName evidence="1">Uncharacterized protein</fullName>
    </submittedName>
</protein>
<organism evidence="1 2">
    <name type="scientific">Brevundimonas phage vB_BpoS-Kikimora</name>
    <dbReference type="NCBI Taxonomy" id="2948601"/>
    <lineage>
        <taxon>Viruses</taxon>
        <taxon>Duplodnaviria</taxon>
        <taxon>Heunggongvirae</taxon>
        <taxon>Uroviricota</taxon>
        <taxon>Caudoviricetes</taxon>
        <taxon>Jeanschmidtviridae</taxon>
        <taxon>Kikimoravirus</taxon>
        <taxon>Kikimoravirus kikimora</taxon>
    </lineage>
</organism>
<reference evidence="1 2" key="1">
    <citation type="submission" date="2022-05" db="EMBL/GenBank/DDBJ databases">
        <authorList>
            <person name="Friedrich I."/>
            <person name="Poehlein A."/>
            <person name="Schneider D."/>
            <person name="Hertel R."/>
            <person name="Daniel R."/>
        </authorList>
    </citation>
    <scope>NUCLEOTIDE SEQUENCE [LARGE SCALE GENOMIC DNA]</scope>
</reference>
<sequence length="80" mass="9161">MSQACEHDYVYTGVRFKEDPYTRAGGSARDRYYAHVFHCRRCLAVRSEQIGCLGTTFDPVQFDATPAADDEVMVPKARYY</sequence>
<proteinExistence type="predicted"/>